<evidence type="ECO:0000313" key="9">
    <source>
        <dbReference type="EMBL" id="QIZ08028.1"/>
    </source>
</evidence>
<evidence type="ECO:0000256" key="1">
    <source>
        <dbReference type="ARBA" id="ARBA00001941"/>
    </source>
</evidence>
<organism evidence="9 10">
    <name type="scientific">Priestia megaterium</name>
    <name type="common">Bacillus megaterium</name>
    <dbReference type="NCBI Taxonomy" id="1404"/>
    <lineage>
        <taxon>Bacteria</taxon>
        <taxon>Bacillati</taxon>
        <taxon>Bacillota</taxon>
        <taxon>Bacilli</taxon>
        <taxon>Bacillales</taxon>
        <taxon>Bacillaceae</taxon>
        <taxon>Priestia</taxon>
    </lineage>
</organism>
<dbReference type="InterPro" id="IPR010182">
    <property type="entry name" value="ArgE/DapE"/>
</dbReference>
<comment type="cofactor">
    <cofactor evidence="2">
        <name>Zn(2+)</name>
        <dbReference type="ChEBI" id="CHEBI:29105"/>
    </cofactor>
</comment>
<dbReference type="Pfam" id="PF07687">
    <property type="entry name" value="M20_dimer"/>
    <property type="match status" value="1"/>
</dbReference>
<evidence type="ECO:0000256" key="6">
    <source>
        <dbReference type="ARBA" id="ARBA00022833"/>
    </source>
</evidence>
<gene>
    <name evidence="9" type="ORF">HFZ78_15885</name>
</gene>
<dbReference type="SUPFAM" id="SSF53187">
    <property type="entry name" value="Zn-dependent exopeptidases"/>
    <property type="match status" value="1"/>
</dbReference>
<dbReference type="Proteomes" id="UP000501868">
    <property type="component" value="Chromosome"/>
</dbReference>
<dbReference type="NCBIfam" id="TIGR01910">
    <property type="entry name" value="DapE-ArgE"/>
    <property type="match status" value="1"/>
</dbReference>
<keyword evidence="7" id="KW-0170">Cobalt</keyword>
<dbReference type="EC" id="3.5.1.16" evidence="9"/>
<keyword evidence="4" id="KW-0479">Metal-binding</keyword>
<evidence type="ECO:0000256" key="4">
    <source>
        <dbReference type="ARBA" id="ARBA00022723"/>
    </source>
</evidence>
<dbReference type="PANTHER" id="PTHR43808">
    <property type="entry name" value="ACETYLORNITHINE DEACETYLASE"/>
    <property type="match status" value="1"/>
</dbReference>
<dbReference type="InterPro" id="IPR002933">
    <property type="entry name" value="Peptidase_M20"/>
</dbReference>
<reference evidence="9 10" key="2">
    <citation type="submission" date="2020-04" db="EMBL/GenBank/DDBJ databases">
        <authorList>
            <person name="Fomenkov A."/>
            <person name="Anton B.P."/>
            <person name="Roberts R.J."/>
        </authorList>
    </citation>
    <scope>NUCLEOTIDE SEQUENCE [LARGE SCALE GENOMIC DNA]</scope>
    <source>
        <strain evidence="9 10">S2</strain>
    </source>
</reference>
<dbReference type="Gene3D" id="3.40.630.10">
    <property type="entry name" value="Zn peptidases"/>
    <property type="match status" value="1"/>
</dbReference>
<accession>A0A6H1P3D0</accession>
<dbReference type="AlphaFoldDB" id="A0A6H1P3D0"/>
<evidence type="ECO:0000256" key="3">
    <source>
        <dbReference type="ARBA" id="ARBA00006247"/>
    </source>
</evidence>
<feature type="domain" description="Peptidase M20 dimerisation" evidence="8">
    <location>
        <begin position="209"/>
        <end position="309"/>
    </location>
</feature>
<dbReference type="NCBIfam" id="NF006370">
    <property type="entry name" value="PRK08596.1"/>
    <property type="match status" value="1"/>
</dbReference>
<evidence type="ECO:0000313" key="10">
    <source>
        <dbReference type="Proteomes" id="UP000501868"/>
    </source>
</evidence>
<protein>
    <submittedName>
        <fullName evidence="9">Acetylornithine deacetylase</fullName>
        <ecNumber evidence="9">3.5.1.16</ecNumber>
    </submittedName>
</protein>
<dbReference type="GO" id="GO:0046872">
    <property type="term" value="F:metal ion binding"/>
    <property type="evidence" value="ECO:0007669"/>
    <property type="project" value="UniProtKB-KW"/>
</dbReference>
<dbReference type="SUPFAM" id="SSF55031">
    <property type="entry name" value="Bacterial exopeptidase dimerisation domain"/>
    <property type="match status" value="1"/>
</dbReference>
<dbReference type="InterPro" id="IPR050072">
    <property type="entry name" value="Peptidase_M20A"/>
</dbReference>
<dbReference type="InterPro" id="IPR036264">
    <property type="entry name" value="Bact_exopeptidase_dim_dom"/>
</dbReference>
<dbReference type="EMBL" id="CP051128">
    <property type="protein sequence ID" value="QIZ08028.1"/>
    <property type="molecule type" value="Genomic_DNA"/>
</dbReference>
<keyword evidence="5 9" id="KW-0378">Hydrolase</keyword>
<comment type="cofactor">
    <cofactor evidence="1">
        <name>Co(2+)</name>
        <dbReference type="ChEBI" id="CHEBI:48828"/>
    </cofactor>
</comment>
<dbReference type="PANTHER" id="PTHR43808:SF24">
    <property type="entry name" value="N-FORMYL-4-AMINO-5-AMINOMETHYL-2-METHYLPYRIMIDINE DEFORMYLASE"/>
    <property type="match status" value="1"/>
</dbReference>
<name>A0A6H1P3D0_PRIMG</name>
<keyword evidence="6" id="KW-0862">Zinc</keyword>
<evidence type="ECO:0000256" key="5">
    <source>
        <dbReference type="ARBA" id="ARBA00022801"/>
    </source>
</evidence>
<reference evidence="9 10" key="1">
    <citation type="submission" date="2020-04" db="EMBL/GenBank/DDBJ databases">
        <title>Genome-Wide Identification of 5-Methylcytosine Sites in Bacterial Genomes By High-Throughput Sequencing of MspJI Restriction Fragments.</title>
        <authorList>
            <person name="Wu V."/>
        </authorList>
    </citation>
    <scope>NUCLEOTIDE SEQUENCE [LARGE SCALE GENOMIC DNA]</scope>
    <source>
        <strain evidence="9 10">S2</strain>
    </source>
</reference>
<proteinExistence type="inferred from homology"/>
<sequence>MKEDLLEKIAQEVEAREAELIELLTTLIAFPTVSPPARNTNDVQEFIKGYLENMGFSTDKWNVYPGDPNVVGHLPGESPDQYNSLIVNGHVDVAEVGDNTEWDYSPFSAYRKDSYIYGRGVADMKGGIAASLIAIKLLKDLGIPLKGDLQFQSVIGEEVGEAGTLACTERGYTADYAVVVDTSDLHIQGQGGVITGWITIQSKETYHDGIRRNMIHAGGGVKGASAIEKMMKIISGLQDLERHWAVTKSYQGFPPGTNTINPAVIEGGRHAAFVADRCALWVTVHFYPDEDYEEVIKEIEQHIGAVAAADPWLRENPPQFVWGGKSMIVDRGEIFPSLEIDSDHPGTKVLANSYEKLLTDKPTVGMSTTVTDAGWLGRAGIPTVIFGPGKLEDAHSVNEKVEIRQLIDFTKVLAVFIAEWCNTRKEEYGNETHRKTLSISK</sequence>
<evidence type="ECO:0000256" key="2">
    <source>
        <dbReference type="ARBA" id="ARBA00001947"/>
    </source>
</evidence>
<dbReference type="InterPro" id="IPR011650">
    <property type="entry name" value="Peptidase_M20_dimer"/>
</dbReference>
<evidence type="ECO:0000256" key="7">
    <source>
        <dbReference type="ARBA" id="ARBA00023285"/>
    </source>
</evidence>
<dbReference type="GO" id="GO:0008777">
    <property type="term" value="F:acetylornithine deacetylase activity"/>
    <property type="evidence" value="ECO:0007669"/>
    <property type="project" value="UniProtKB-EC"/>
</dbReference>
<evidence type="ECO:0000259" key="8">
    <source>
        <dbReference type="Pfam" id="PF07687"/>
    </source>
</evidence>
<comment type="similarity">
    <text evidence="3">Belongs to the peptidase M20A family.</text>
</comment>
<dbReference type="Pfam" id="PF01546">
    <property type="entry name" value="Peptidase_M20"/>
    <property type="match status" value="1"/>
</dbReference>
<dbReference type="Gene3D" id="3.30.70.360">
    <property type="match status" value="1"/>
</dbReference>